<reference evidence="3 4" key="1">
    <citation type="submission" date="2013-02" db="EMBL/GenBank/DDBJ databases">
        <title>The Genome Sequence of Acinetobacter beijerinckii CIP 110307.</title>
        <authorList>
            <consortium name="The Broad Institute Genome Sequencing Platform"/>
            <consortium name="The Broad Institute Genome Sequencing Center for Infectious Disease"/>
            <person name="Cerqueira G."/>
            <person name="Feldgarden M."/>
            <person name="Courvalin P."/>
            <person name="Perichon B."/>
            <person name="Grillot-Courvalin C."/>
            <person name="Clermont D."/>
            <person name="Rocha E."/>
            <person name="Yoon E.-J."/>
            <person name="Nemec A."/>
            <person name="Walker B."/>
            <person name="Young S.K."/>
            <person name="Zeng Q."/>
            <person name="Gargeya S."/>
            <person name="Fitzgerald M."/>
            <person name="Haas B."/>
            <person name="Abouelleil A."/>
            <person name="Alvarado L."/>
            <person name="Arachchi H.M."/>
            <person name="Berlin A.M."/>
            <person name="Chapman S.B."/>
            <person name="Dewar J."/>
            <person name="Goldberg J."/>
            <person name="Griggs A."/>
            <person name="Gujja S."/>
            <person name="Hansen M."/>
            <person name="Howarth C."/>
            <person name="Imamovic A."/>
            <person name="Larimer J."/>
            <person name="McCowan C."/>
            <person name="Murphy C."/>
            <person name="Neiman D."/>
            <person name="Pearson M."/>
            <person name="Priest M."/>
            <person name="Roberts A."/>
            <person name="Saif S."/>
            <person name="Shea T."/>
            <person name="Sisk P."/>
            <person name="Sykes S."/>
            <person name="Wortman J."/>
            <person name="Nusbaum C."/>
            <person name="Birren B."/>
        </authorList>
    </citation>
    <scope>NUCLEOTIDE SEQUENCE [LARGE SCALE GENOMIC DNA]</scope>
    <source>
        <strain evidence="3 4">CIP 110307</strain>
    </source>
</reference>
<evidence type="ECO:0000256" key="2">
    <source>
        <dbReference type="SAM" id="Phobius"/>
    </source>
</evidence>
<sequence length="247" mass="27399">MNKNKIQQLKYEYVMGDNLSHHAKMVESSATRLYPATRSIVSRLGARLSVRRIASQGFHSCHYEHSSPSYIFNLRTRSITSRLATRSCVARFNRVSGFTLIELMVVVMIVAILAAIAIPSYDAYIRRADLSTAQQEMLKIGALLEKHRSRNFSYDGFVLKGTATNQGAYYAVLNATDTMLLLPLNATNGSQKFTLSLNVASQTWSLKAVSQNPRNDSLLFTSTGKKCKTKTAASITNSSCGSHSEDW</sequence>
<dbReference type="Pfam" id="PF07963">
    <property type="entry name" value="N_methyl"/>
    <property type="match status" value="1"/>
</dbReference>
<accession>N9E9A9</accession>
<comment type="caution">
    <text evidence="3">The sequence shown here is derived from an EMBL/GenBank/DDBJ whole genome shotgun (WGS) entry which is preliminary data.</text>
</comment>
<name>N9E9A9_9GAMM</name>
<dbReference type="eggNOG" id="COG4968">
    <property type="taxonomic scope" value="Bacteria"/>
</dbReference>
<evidence type="ECO:0000256" key="1">
    <source>
        <dbReference type="ARBA" id="ARBA00022481"/>
    </source>
</evidence>
<dbReference type="Pfam" id="PF16732">
    <property type="entry name" value="ComP_DUS"/>
    <property type="match status" value="1"/>
</dbReference>
<keyword evidence="2" id="KW-0472">Membrane</keyword>
<dbReference type="AlphaFoldDB" id="N9E9A9"/>
<dbReference type="Gene3D" id="3.30.700.10">
    <property type="entry name" value="Glycoprotein, Type 4 Pilin"/>
    <property type="match status" value="1"/>
</dbReference>
<dbReference type="EMBL" id="APQL01000005">
    <property type="protein sequence ID" value="ENW07008.1"/>
    <property type="molecule type" value="Genomic_DNA"/>
</dbReference>
<evidence type="ECO:0000313" key="4">
    <source>
        <dbReference type="Proteomes" id="UP000017670"/>
    </source>
</evidence>
<dbReference type="InterPro" id="IPR045584">
    <property type="entry name" value="Pilin-like"/>
</dbReference>
<evidence type="ECO:0008006" key="5">
    <source>
        <dbReference type="Google" id="ProtNLM"/>
    </source>
</evidence>
<dbReference type="InterPro" id="IPR000983">
    <property type="entry name" value="Bac_GSPG_pilin"/>
</dbReference>
<keyword evidence="2" id="KW-1133">Transmembrane helix</keyword>
<dbReference type="Proteomes" id="UP000017670">
    <property type="component" value="Unassembled WGS sequence"/>
</dbReference>
<dbReference type="PANTHER" id="PTHR30093">
    <property type="entry name" value="GENERAL SECRETION PATHWAY PROTEIN G"/>
    <property type="match status" value="1"/>
</dbReference>
<dbReference type="GO" id="GO:0015628">
    <property type="term" value="P:protein secretion by the type II secretion system"/>
    <property type="evidence" value="ECO:0007669"/>
    <property type="project" value="InterPro"/>
</dbReference>
<dbReference type="GO" id="GO:0015627">
    <property type="term" value="C:type II protein secretion system complex"/>
    <property type="evidence" value="ECO:0007669"/>
    <property type="project" value="InterPro"/>
</dbReference>
<dbReference type="STRING" id="262668.GCA_000931715_01659"/>
<protein>
    <recommendedName>
        <fullName evidence="5">Prepilin-type N-terminal cleavage/methylation domain-containing protein</fullName>
    </recommendedName>
</protein>
<gene>
    <name evidence="3" type="ORF">F933_01468</name>
</gene>
<keyword evidence="1" id="KW-0488">Methylation</keyword>
<dbReference type="SUPFAM" id="SSF54523">
    <property type="entry name" value="Pili subunits"/>
    <property type="match status" value="1"/>
</dbReference>
<evidence type="ECO:0000313" key="3">
    <source>
        <dbReference type="EMBL" id="ENW07008.1"/>
    </source>
</evidence>
<dbReference type="PRINTS" id="PR00813">
    <property type="entry name" value="BCTERIALGSPG"/>
</dbReference>
<keyword evidence="2" id="KW-0812">Transmembrane</keyword>
<dbReference type="InterPro" id="IPR031982">
    <property type="entry name" value="PilE-like"/>
</dbReference>
<dbReference type="NCBIfam" id="TIGR02532">
    <property type="entry name" value="IV_pilin_GFxxxE"/>
    <property type="match status" value="1"/>
</dbReference>
<proteinExistence type="predicted"/>
<organism evidence="3 4">
    <name type="scientific">Acinetobacter beijerinckii CIP 110307</name>
    <dbReference type="NCBI Taxonomy" id="1217648"/>
    <lineage>
        <taxon>Bacteria</taxon>
        <taxon>Pseudomonadati</taxon>
        <taxon>Pseudomonadota</taxon>
        <taxon>Gammaproteobacteria</taxon>
        <taxon>Moraxellales</taxon>
        <taxon>Moraxellaceae</taxon>
        <taxon>Acinetobacter</taxon>
    </lineage>
</organism>
<dbReference type="HOGENOM" id="CLU_091705_1_0_6"/>
<feature type="transmembrane region" description="Helical" evidence="2">
    <location>
        <begin position="100"/>
        <end position="121"/>
    </location>
</feature>
<keyword evidence="4" id="KW-1185">Reference proteome</keyword>
<dbReference type="PANTHER" id="PTHR30093:SF47">
    <property type="entry name" value="TYPE IV PILUS NON-CORE MINOR PILIN PILE"/>
    <property type="match status" value="1"/>
</dbReference>
<dbReference type="InterPro" id="IPR012902">
    <property type="entry name" value="N_methyl_site"/>
</dbReference>
<dbReference type="PATRIC" id="fig|1217648.3.peg.1443"/>
<dbReference type="GO" id="GO:0043683">
    <property type="term" value="P:type IV pilus assembly"/>
    <property type="evidence" value="ECO:0007669"/>
    <property type="project" value="InterPro"/>
</dbReference>